<dbReference type="Pfam" id="PF00028">
    <property type="entry name" value="Cadherin"/>
    <property type="match status" value="1"/>
</dbReference>
<sequence>IEDVNDVPTGVTSSSHIVSSATPQGQNFAVLTCMDEDINNVHTFTLIDDSGGRFTIFQNHLQVAQPLDVSVTHTRTIIVKCSDGMAESLPIQIDIQVTASIGNADIDISLNAHTVDENKPANTFVGLFTARSNAYPSDSFTFDLLDSDNGAFVLQLVGSSSANLLTNRLLNYEDEASHSITVQANGQHGMAVKTFMVTVTDVNEPPTYLSLHNTVVQENINNALVGIVTAQDPEGDAIDFEITQDPTGSFQLLTTGTPNTKRLVTTRALDYESELSLTVAIRAKEILDDTKTSESVVFAVNVIDVNEAPNMIRLDRNTISETATSGDIVGPLMITDPDSAHYLQHFTCILRDDANGIFGMNGLNLVVADHAVLDYEGVANHELTVDVECQDQRKLSHKETLTVIVTDVNERPTDIKSASGLFKVKENQNVGEVVAYLITEDPDNTHQDSFTYTVSPMDSMAIMSDQLITHRQLNFEEKSTHEVTLTVTDEGGLTLTKVVTVEVVDTNDPPTAIVIPTGTAVYENSPTDTLVAELATIDEDIGQSYTYTLESHQPRGSLKLVDGNKLMIDDGSIVNYETVQFLEATIITTDNGTPSPLNFVETLQIPILDVNEPPRSMTLASNKVVENPVDRALVGEIYVDDPDSFQQSFMCGLTSDEGNRFELEHNGSTIRLLVGNGLLFDYEAATYHDIIIDCHDTDHQSPVSGSFRILILNANDKPSGVFVIDADPDDTTIDPNRPEEDEDIFGNVVTASIATVKEDASPGLGIVAYVFVTDEDNLNDDSQRQTHSCELISEWEYNNSTAEDQLSERRRRRRQISNTEQPPSMGSDEIPTQFMIQSGTNSIVVREVLDYEENNEYLIYLRCRDNGNPSMSVVSSVKIIVLDVDEAPLDIGLSTLTMLENSPEDTLVAHIGLVDPDGTMTAHAYEIISLGVPYYIKDKELRVSRTPIDHEITPVWTVQIRVQEVNTDLEIVKNFDITIDNVNEPPDSLIINGDTSVVVMETADVNSEVGTLESHDPDELDTEFGFAFYGDHPSHDYFNIIDDKLLIKQQLDAWEMDMHELTIEVTDSGGLSYIGKITLRLTAVNRCNESDYCSVYAQCIHSVCTCMPGFMGNGFTCTDIDNCDPNPCHPDNTIGDCQDGFGGLRNFTCNCKMGWLGPDCYREVNDCFNNSCNSLGTSKCVDKLNDYVCECKSGYTGQYCEVNIDDCLTNECLNGGQCIDGINGYICDCKEPYQGINCDTDASICYDVSCPHNGTCIPYSHGKNYACRCLEPFSPDCEGCMYGYGGDNCQP</sequence>
<feature type="disulfide bond" evidence="9">
    <location>
        <begin position="1172"/>
        <end position="1189"/>
    </location>
</feature>
<feature type="domain" description="Cadherin" evidence="12">
    <location>
        <begin position="318"/>
        <end position="414"/>
    </location>
</feature>
<keyword evidence="4" id="KW-0677">Repeat</keyword>
<dbReference type="PROSITE" id="PS50026">
    <property type="entry name" value="EGF_3"/>
    <property type="match status" value="4"/>
</dbReference>
<dbReference type="InterPro" id="IPR018097">
    <property type="entry name" value="EGF_Ca-bd_CS"/>
</dbReference>
<evidence type="ECO:0000313" key="13">
    <source>
        <dbReference type="Proteomes" id="UP000694865"/>
    </source>
</evidence>
<dbReference type="SUPFAM" id="SSF49313">
    <property type="entry name" value="Cadherin-like"/>
    <property type="match status" value="7"/>
</dbReference>
<comment type="caution">
    <text evidence="9">Lacks conserved residue(s) required for the propagation of feature annotation.</text>
</comment>
<feature type="domain" description="EGF-like" evidence="11">
    <location>
        <begin position="1203"/>
        <end position="1239"/>
    </location>
</feature>
<dbReference type="Gene3D" id="2.60.40.60">
    <property type="entry name" value="Cadherins"/>
    <property type="match status" value="7"/>
</dbReference>
<keyword evidence="5" id="KW-0472">Membrane</keyword>
<evidence type="ECO:0000256" key="2">
    <source>
        <dbReference type="ARBA" id="ARBA00022536"/>
    </source>
</evidence>
<keyword evidence="3" id="KW-0812">Transmembrane</keyword>
<feature type="domain" description="EGF-like" evidence="11">
    <location>
        <begin position="1163"/>
        <end position="1201"/>
    </location>
</feature>
<evidence type="ECO:0000256" key="10">
    <source>
        <dbReference type="SAM" id="MobiDB-lite"/>
    </source>
</evidence>
<evidence type="ECO:0000256" key="6">
    <source>
        <dbReference type="ARBA" id="ARBA00023157"/>
    </source>
</evidence>
<evidence type="ECO:0000256" key="4">
    <source>
        <dbReference type="ARBA" id="ARBA00022737"/>
    </source>
</evidence>
<dbReference type="CDD" id="cd00054">
    <property type="entry name" value="EGF_CA"/>
    <property type="match status" value="2"/>
</dbReference>
<feature type="domain" description="EGF-like" evidence="11">
    <location>
        <begin position="1119"/>
        <end position="1161"/>
    </location>
</feature>
<dbReference type="InterPro" id="IPR000152">
    <property type="entry name" value="EGF-type_Asp/Asn_hydroxyl_site"/>
</dbReference>
<dbReference type="Pfam" id="PF12661">
    <property type="entry name" value="hEGF"/>
    <property type="match status" value="1"/>
</dbReference>
<dbReference type="PROSITE" id="PS01187">
    <property type="entry name" value="EGF_CA"/>
    <property type="match status" value="1"/>
</dbReference>
<feature type="domain" description="Cadherin" evidence="12">
    <location>
        <begin position="521"/>
        <end position="616"/>
    </location>
</feature>
<feature type="domain" description="Cadherin" evidence="12">
    <location>
        <begin position="114"/>
        <end position="208"/>
    </location>
</feature>
<feature type="disulfide bond" evidence="9">
    <location>
        <begin position="1250"/>
        <end position="1267"/>
    </location>
</feature>
<keyword evidence="8" id="KW-0106">Calcium</keyword>
<dbReference type="SMART" id="SM00181">
    <property type="entry name" value="EGF"/>
    <property type="match status" value="5"/>
</dbReference>
<feature type="domain" description="Cadherin" evidence="12">
    <location>
        <begin position="748"/>
        <end position="890"/>
    </location>
</feature>
<dbReference type="PROSITE" id="PS01186">
    <property type="entry name" value="EGF_2"/>
    <property type="match status" value="3"/>
</dbReference>
<keyword evidence="13" id="KW-1185">Reference proteome</keyword>
<dbReference type="PRINTS" id="PR00205">
    <property type="entry name" value="CADHERIN"/>
</dbReference>
<dbReference type="InterPro" id="IPR013032">
    <property type="entry name" value="EGF-like_CS"/>
</dbReference>
<dbReference type="CDD" id="cd11304">
    <property type="entry name" value="Cadherin_repeat"/>
    <property type="match status" value="7"/>
</dbReference>
<dbReference type="InterPro" id="IPR001881">
    <property type="entry name" value="EGF-like_Ca-bd_dom"/>
</dbReference>
<evidence type="ECO:0000256" key="1">
    <source>
        <dbReference type="ARBA" id="ARBA00004167"/>
    </source>
</evidence>
<feature type="disulfide bond" evidence="9">
    <location>
        <begin position="1191"/>
        <end position="1200"/>
    </location>
</feature>
<dbReference type="PROSITE" id="PS00010">
    <property type="entry name" value="ASX_HYDROXYL"/>
    <property type="match status" value="2"/>
</dbReference>
<keyword evidence="7" id="KW-0325">Glycoprotein</keyword>
<keyword evidence="6 9" id="KW-1015">Disulfide bond</keyword>
<keyword evidence="5" id="KW-1133">Transmembrane helix</keyword>
<dbReference type="InterPro" id="IPR002126">
    <property type="entry name" value="Cadherin-like_dom"/>
</dbReference>
<name>A0ABM0GNQ3_SACKO</name>
<proteinExistence type="predicted"/>
<evidence type="ECO:0000259" key="12">
    <source>
        <dbReference type="PROSITE" id="PS50268"/>
    </source>
</evidence>
<comment type="subcellular location">
    <subcellularLocation>
        <location evidence="1">Membrane</location>
        <topology evidence="1">Single-pass membrane protein</topology>
    </subcellularLocation>
</comment>
<accession>A0ABM0GNQ3</accession>
<feature type="non-terminal residue" evidence="14">
    <location>
        <position position="1"/>
    </location>
</feature>
<evidence type="ECO:0000256" key="3">
    <source>
        <dbReference type="ARBA" id="ARBA00022692"/>
    </source>
</evidence>
<reference evidence="14" key="1">
    <citation type="submission" date="2025-08" db="UniProtKB">
        <authorList>
            <consortium name="RefSeq"/>
        </authorList>
    </citation>
    <scope>IDENTIFICATION</scope>
    <source>
        <tissue evidence="14">Testes</tissue>
    </source>
</reference>
<dbReference type="Pfam" id="PF00008">
    <property type="entry name" value="EGF"/>
    <property type="match status" value="1"/>
</dbReference>
<feature type="disulfide bond" evidence="9">
    <location>
        <begin position="1229"/>
        <end position="1238"/>
    </location>
</feature>
<organism evidence="13 14">
    <name type="scientific">Saccoglossus kowalevskii</name>
    <name type="common">Acorn worm</name>
    <dbReference type="NCBI Taxonomy" id="10224"/>
    <lineage>
        <taxon>Eukaryota</taxon>
        <taxon>Metazoa</taxon>
        <taxon>Hemichordata</taxon>
        <taxon>Enteropneusta</taxon>
        <taxon>Harrimaniidae</taxon>
        <taxon>Saccoglossus</taxon>
    </lineage>
</organism>
<feature type="domain" description="Cadherin" evidence="12">
    <location>
        <begin position="207"/>
        <end position="311"/>
    </location>
</feature>
<evidence type="ECO:0000256" key="5">
    <source>
        <dbReference type="ARBA" id="ARBA00022989"/>
    </source>
</evidence>
<feature type="disulfide bond" evidence="9">
    <location>
        <begin position="1151"/>
        <end position="1160"/>
    </location>
</feature>
<dbReference type="Gene3D" id="2.10.25.10">
    <property type="entry name" value="Laminin"/>
    <property type="match status" value="3"/>
</dbReference>
<evidence type="ECO:0000256" key="7">
    <source>
        <dbReference type="ARBA" id="ARBA00023180"/>
    </source>
</evidence>
<evidence type="ECO:0000313" key="14">
    <source>
        <dbReference type="RefSeq" id="XP_002733989.1"/>
    </source>
</evidence>
<protein>
    <submittedName>
        <fullName evidence="14">Cadherin EGF LAG seven-pass G-type receptor 3-like</fullName>
    </submittedName>
</protein>
<dbReference type="PROSITE" id="PS50268">
    <property type="entry name" value="CADHERIN_2"/>
    <property type="match status" value="7"/>
</dbReference>
<dbReference type="RefSeq" id="XP_002733989.1">
    <property type="nucleotide sequence ID" value="XM_002733943.1"/>
</dbReference>
<dbReference type="PANTHER" id="PTHR24028:SF316">
    <property type="entry name" value="NEURAL-CADHERIN-LIKE"/>
    <property type="match status" value="1"/>
</dbReference>
<dbReference type="SMART" id="SM00112">
    <property type="entry name" value="CA"/>
    <property type="match status" value="10"/>
</dbReference>
<dbReference type="PROSITE" id="PS00022">
    <property type="entry name" value="EGF_1"/>
    <property type="match status" value="3"/>
</dbReference>
<dbReference type="InterPro" id="IPR050174">
    <property type="entry name" value="Protocadherin/Cadherin-CA"/>
</dbReference>
<evidence type="ECO:0000256" key="9">
    <source>
        <dbReference type="PROSITE-ProRule" id="PRU00076"/>
    </source>
</evidence>
<feature type="domain" description="EGF-like" evidence="11">
    <location>
        <begin position="1241"/>
        <end position="1278"/>
    </location>
</feature>
<dbReference type="PANTHER" id="PTHR24028">
    <property type="entry name" value="CADHERIN-87A"/>
    <property type="match status" value="1"/>
</dbReference>
<feature type="non-terminal residue" evidence="14">
    <location>
        <position position="1291"/>
    </location>
</feature>
<dbReference type="InterPro" id="IPR000742">
    <property type="entry name" value="EGF"/>
</dbReference>
<dbReference type="SUPFAM" id="SSF57196">
    <property type="entry name" value="EGF/Laminin"/>
    <property type="match status" value="2"/>
</dbReference>
<keyword evidence="2 9" id="KW-0245">EGF-like domain</keyword>
<dbReference type="GeneID" id="100379054"/>
<dbReference type="SMART" id="SM00179">
    <property type="entry name" value="EGF_CA"/>
    <property type="match status" value="3"/>
</dbReference>
<feature type="domain" description="Cadherin" evidence="12">
    <location>
        <begin position="416"/>
        <end position="512"/>
    </location>
</feature>
<evidence type="ECO:0000259" key="11">
    <source>
        <dbReference type="PROSITE" id="PS50026"/>
    </source>
</evidence>
<dbReference type="InterPro" id="IPR015919">
    <property type="entry name" value="Cadherin-like_sf"/>
</dbReference>
<feature type="domain" description="Cadherin" evidence="12">
    <location>
        <begin position="991"/>
        <end position="1110"/>
    </location>
</feature>
<feature type="region of interest" description="Disordered" evidence="10">
    <location>
        <begin position="802"/>
        <end position="831"/>
    </location>
</feature>
<gene>
    <name evidence="14" type="primary">LOC100379054</name>
</gene>
<evidence type="ECO:0000256" key="8">
    <source>
        <dbReference type="PROSITE-ProRule" id="PRU00043"/>
    </source>
</evidence>
<dbReference type="Proteomes" id="UP000694865">
    <property type="component" value="Unplaced"/>
</dbReference>